<evidence type="ECO:0000313" key="4">
    <source>
        <dbReference type="Proteomes" id="UP000265520"/>
    </source>
</evidence>
<sequence>MPPRLQPPPPPPPEPEPPTLHQLQESIRNLTAAFTDFRNTQDQRHTQYLTSIETLNTQVQTPPHSIPSSSHVIQGTPQHNQDNTLKPPKLRLLPFDGTNPLDWVFQANQFFTHYNIPNHQRLVHIASYMTGDALGWYQWMFNNHLISTWEAFTGALEVRFGPSTYDNHQQALFKLKQTTSVADYQRDFERLCNRVTGLSPIAIVDCFVSGLKFHIQNELAIHQPTTISQAIGLAKLIESKS</sequence>
<dbReference type="PANTHER" id="PTHR33223">
    <property type="entry name" value="CCHC-TYPE DOMAIN-CONTAINING PROTEIN"/>
    <property type="match status" value="1"/>
</dbReference>
<reference evidence="3 4" key="1">
    <citation type="journal article" date="2018" name="Front. Plant Sci.">
        <title>Red Clover (Trifolium pratense) and Zigzag Clover (T. medium) - A Picture of Genomic Similarities and Differences.</title>
        <authorList>
            <person name="Dluhosova J."/>
            <person name="Istvanek J."/>
            <person name="Nedelnik J."/>
            <person name="Repkova J."/>
        </authorList>
    </citation>
    <scope>NUCLEOTIDE SEQUENCE [LARGE SCALE GENOMIC DNA]</scope>
    <source>
        <strain evidence="4">cv. 10/8</strain>
        <tissue evidence="3">Leaf</tissue>
    </source>
</reference>
<protein>
    <recommendedName>
        <fullName evidence="2">Ty3 transposon capsid-like protein domain-containing protein</fullName>
    </recommendedName>
</protein>
<dbReference type="Proteomes" id="UP000265520">
    <property type="component" value="Unassembled WGS sequence"/>
</dbReference>
<dbReference type="AlphaFoldDB" id="A0A392PDH2"/>
<feature type="domain" description="Ty3 transposon capsid-like protein" evidence="2">
    <location>
        <begin position="109"/>
        <end position="234"/>
    </location>
</feature>
<evidence type="ECO:0000259" key="2">
    <source>
        <dbReference type="Pfam" id="PF19259"/>
    </source>
</evidence>
<dbReference type="EMBL" id="LXQA010075220">
    <property type="protein sequence ID" value="MCI10163.1"/>
    <property type="molecule type" value="Genomic_DNA"/>
</dbReference>
<dbReference type="Pfam" id="PF19259">
    <property type="entry name" value="Ty3_capsid"/>
    <property type="match status" value="1"/>
</dbReference>
<keyword evidence="4" id="KW-1185">Reference proteome</keyword>
<accession>A0A392PDH2</accession>
<proteinExistence type="predicted"/>
<organism evidence="3 4">
    <name type="scientific">Trifolium medium</name>
    <dbReference type="NCBI Taxonomy" id="97028"/>
    <lineage>
        <taxon>Eukaryota</taxon>
        <taxon>Viridiplantae</taxon>
        <taxon>Streptophyta</taxon>
        <taxon>Embryophyta</taxon>
        <taxon>Tracheophyta</taxon>
        <taxon>Spermatophyta</taxon>
        <taxon>Magnoliopsida</taxon>
        <taxon>eudicotyledons</taxon>
        <taxon>Gunneridae</taxon>
        <taxon>Pentapetalae</taxon>
        <taxon>rosids</taxon>
        <taxon>fabids</taxon>
        <taxon>Fabales</taxon>
        <taxon>Fabaceae</taxon>
        <taxon>Papilionoideae</taxon>
        <taxon>50 kb inversion clade</taxon>
        <taxon>NPAAA clade</taxon>
        <taxon>Hologalegina</taxon>
        <taxon>IRL clade</taxon>
        <taxon>Trifolieae</taxon>
        <taxon>Trifolium</taxon>
    </lineage>
</organism>
<dbReference type="PANTHER" id="PTHR33223:SF6">
    <property type="entry name" value="CCHC-TYPE DOMAIN-CONTAINING PROTEIN"/>
    <property type="match status" value="1"/>
</dbReference>
<feature type="non-terminal residue" evidence="3">
    <location>
        <position position="241"/>
    </location>
</feature>
<feature type="compositionally biased region" description="Low complexity" evidence="1">
    <location>
        <begin position="62"/>
        <end position="71"/>
    </location>
</feature>
<feature type="region of interest" description="Disordered" evidence="1">
    <location>
        <begin position="59"/>
        <end position="86"/>
    </location>
</feature>
<evidence type="ECO:0000256" key="1">
    <source>
        <dbReference type="SAM" id="MobiDB-lite"/>
    </source>
</evidence>
<evidence type="ECO:0000313" key="3">
    <source>
        <dbReference type="EMBL" id="MCI10163.1"/>
    </source>
</evidence>
<feature type="compositionally biased region" description="Polar residues" evidence="1">
    <location>
        <begin position="72"/>
        <end position="84"/>
    </location>
</feature>
<name>A0A392PDH2_9FABA</name>
<comment type="caution">
    <text evidence="3">The sequence shown here is derived from an EMBL/GenBank/DDBJ whole genome shotgun (WGS) entry which is preliminary data.</text>
</comment>
<dbReference type="InterPro" id="IPR045358">
    <property type="entry name" value="Ty3_capsid"/>
</dbReference>